<dbReference type="InterPro" id="IPR051051">
    <property type="entry name" value="E3_ubiq-ligase_TRIM/RNF"/>
</dbReference>
<keyword evidence="3" id="KW-0862">Zinc</keyword>
<accession>A0AAW2AMY3</accession>
<dbReference type="InterPro" id="IPR003877">
    <property type="entry name" value="SPRY_dom"/>
</dbReference>
<evidence type="ECO:0000256" key="3">
    <source>
        <dbReference type="ARBA" id="ARBA00022833"/>
    </source>
</evidence>
<dbReference type="InterPro" id="IPR013320">
    <property type="entry name" value="ConA-like_dom_sf"/>
</dbReference>
<dbReference type="PROSITE" id="PS50188">
    <property type="entry name" value="B302_SPRY"/>
    <property type="match status" value="1"/>
</dbReference>
<dbReference type="GO" id="GO:0005737">
    <property type="term" value="C:cytoplasm"/>
    <property type="evidence" value="ECO:0007669"/>
    <property type="project" value="UniProtKB-ARBA"/>
</dbReference>
<name>A0AAW2AMY3_CULAL</name>
<dbReference type="SUPFAM" id="SSF49899">
    <property type="entry name" value="Concanavalin A-like lectins/glucanases"/>
    <property type="match status" value="1"/>
</dbReference>
<dbReference type="SMART" id="SM00449">
    <property type="entry name" value="SPRY"/>
    <property type="match status" value="1"/>
</dbReference>
<dbReference type="InterPro" id="IPR001870">
    <property type="entry name" value="B30.2/SPRY"/>
</dbReference>
<dbReference type="InterPro" id="IPR003879">
    <property type="entry name" value="Butyrophylin_SPRY"/>
</dbReference>
<evidence type="ECO:0000313" key="7">
    <source>
        <dbReference type="Proteomes" id="UP001479290"/>
    </source>
</evidence>
<dbReference type="SMART" id="SM00589">
    <property type="entry name" value="PRY"/>
    <property type="match status" value="1"/>
</dbReference>
<dbReference type="CDD" id="cd12904">
    <property type="entry name" value="SPRY_BSPRY"/>
    <property type="match status" value="1"/>
</dbReference>
<dbReference type="AlphaFoldDB" id="A0AAW2AMY3"/>
<organism evidence="6 7">
    <name type="scientific">Culter alburnus</name>
    <name type="common">Topmouth culter</name>
    <dbReference type="NCBI Taxonomy" id="194366"/>
    <lineage>
        <taxon>Eukaryota</taxon>
        <taxon>Metazoa</taxon>
        <taxon>Chordata</taxon>
        <taxon>Craniata</taxon>
        <taxon>Vertebrata</taxon>
        <taxon>Euteleostomi</taxon>
        <taxon>Actinopterygii</taxon>
        <taxon>Neopterygii</taxon>
        <taxon>Teleostei</taxon>
        <taxon>Ostariophysi</taxon>
        <taxon>Cypriniformes</taxon>
        <taxon>Xenocyprididae</taxon>
        <taxon>Xenocypridinae</taxon>
        <taxon>Culter</taxon>
    </lineage>
</organism>
<proteinExistence type="predicted"/>
<dbReference type="InterPro" id="IPR006574">
    <property type="entry name" value="PRY"/>
</dbReference>
<evidence type="ECO:0000256" key="4">
    <source>
        <dbReference type="SAM" id="Coils"/>
    </source>
</evidence>
<evidence type="ECO:0000256" key="2">
    <source>
        <dbReference type="ARBA" id="ARBA00022771"/>
    </source>
</evidence>
<evidence type="ECO:0000259" key="5">
    <source>
        <dbReference type="PROSITE" id="PS50188"/>
    </source>
</evidence>
<sequence length="561" mass="61993">MLHARSDDKLAHCKKSPKFHVSDWPVATTADKFNFRLAHSSTSPLPCYTPAIGRQGSKTGYTCATGILQYTSAKPAEPLIFYSAKELNILSLGAMSMEYRLCELATVSLHVNDPETDPGPADHPKHEDRINVCEGEELFLHTNVTANRESSTKPVRKFVETPVGSGTDSLSASKEAKLCPEHECELQLYCNTEGRLKCSQCVLDGACRGHTVTELVTRATVVRNQLVDVCEKMQLQALRIERFIDRTLTAREKAVQTDANSARERVLAQVKVVREALEEEEQRLLEAIQREEERVEQCLLTQRAHWAQTLEKLAHTRTSLVHSLTNSTDAMLVSSNEEINDRIEDAEGVGEPRDTEQLSLNRGCSDSKLMVGLWASALLLGPPAHSSTMLHFENQTVSPLLSLSNDQRTLTFLPKRQRQFPPNDPARFDSWPNALCSPPMSSGTQSWVLDVGTSAAFKVGVCYASIERKGSGNGARLGYNSKSWVLSHYDGDMSFCHAGCSVGIAVAKKLRRVGLLLDWSSQTLLFYDSESMSVLHVVRHAFSEPLLAACAVADQSISIVH</sequence>
<dbReference type="GO" id="GO:0008270">
    <property type="term" value="F:zinc ion binding"/>
    <property type="evidence" value="ECO:0007669"/>
    <property type="project" value="UniProtKB-KW"/>
</dbReference>
<dbReference type="PRINTS" id="PR01407">
    <property type="entry name" value="BUTYPHLNCDUF"/>
</dbReference>
<keyword evidence="4" id="KW-0175">Coiled coil</keyword>
<feature type="domain" description="B30.2/SPRY" evidence="5">
    <location>
        <begin position="369"/>
        <end position="561"/>
    </location>
</feature>
<dbReference type="Pfam" id="PF13765">
    <property type="entry name" value="PRY"/>
    <property type="match status" value="1"/>
</dbReference>
<dbReference type="EMBL" id="JAWDJR010000005">
    <property type="protein sequence ID" value="KAK9974216.1"/>
    <property type="molecule type" value="Genomic_DNA"/>
</dbReference>
<keyword evidence="1" id="KW-0479">Metal-binding</keyword>
<protein>
    <recommendedName>
        <fullName evidence="5">B30.2/SPRY domain-containing protein</fullName>
    </recommendedName>
</protein>
<dbReference type="PANTHER" id="PTHR25465:SF66">
    <property type="entry name" value="B BOX AND SPRY DOMAIN-CONTAINING PROTEIN"/>
    <property type="match status" value="1"/>
</dbReference>
<dbReference type="Proteomes" id="UP001479290">
    <property type="component" value="Unassembled WGS sequence"/>
</dbReference>
<dbReference type="Pfam" id="PF00622">
    <property type="entry name" value="SPRY"/>
    <property type="match status" value="1"/>
</dbReference>
<dbReference type="Pfam" id="PF00643">
    <property type="entry name" value="zf-B_box"/>
    <property type="match status" value="1"/>
</dbReference>
<dbReference type="InterPro" id="IPR043136">
    <property type="entry name" value="B30.2/SPRY_sf"/>
</dbReference>
<comment type="caution">
    <text evidence="6">The sequence shown here is derived from an EMBL/GenBank/DDBJ whole genome shotgun (WGS) entry which is preliminary data.</text>
</comment>
<keyword evidence="7" id="KW-1185">Reference proteome</keyword>
<keyword evidence="2" id="KW-0863">Zinc-finger</keyword>
<reference evidence="6 7" key="1">
    <citation type="submission" date="2024-05" db="EMBL/GenBank/DDBJ databases">
        <title>A high-quality chromosomal-level genome assembly of Topmouth culter (Culter alburnus).</title>
        <authorList>
            <person name="Zhao H."/>
        </authorList>
    </citation>
    <scope>NUCLEOTIDE SEQUENCE [LARGE SCALE GENOMIC DNA]</scope>
    <source>
        <strain evidence="6">CATC2023</strain>
        <tissue evidence="6">Muscle</tissue>
    </source>
</reference>
<evidence type="ECO:0000256" key="1">
    <source>
        <dbReference type="ARBA" id="ARBA00022723"/>
    </source>
</evidence>
<dbReference type="Gene3D" id="2.60.120.920">
    <property type="match status" value="1"/>
</dbReference>
<dbReference type="Gene3D" id="3.30.160.60">
    <property type="entry name" value="Classic Zinc Finger"/>
    <property type="match status" value="1"/>
</dbReference>
<feature type="coiled-coil region" evidence="4">
    <location>
        <begin position="263"/>
        <end position="294"/>
    </location>
</feature>
<dbReference type="CDD" id="cd19834">
    <property type="entry name" value="Bbox2_BSPRY"/>
    <property type="match status" value="1"/>
</dbReference>
<dbReference type="SUPFAM" id="SSF57845">
    <property type="entry name" value="B-box zinc-binding domain"/>
    <property type="match status" value="1"/>
</dbReference>
<gene>
    <name evidence="6" type="ORF">ABG768_022322</name>
</gene>
<dbReference type="InterPro" id="IPR000315">
    <property type="entry name" value="Znf_B-box"/>
</dbReference>
<evidence type="ECO:0000313" key="6">
    <source>
        <dbReference type="EMBL" id="KAK9974216.1"/>
    </source>
</evidence>
<dbReference type="PANTHER" id="PTHR25465">
    <property type="entry name" value="B-BOX DOMAIN CONTAINING"/>
    <property type="match status" value="1"/>
</dbReference>